<dbReference type="SUPFAM" id="SSF55681">
    <property type="entry name" value="Class II aaRS and biotin synthetases"/>
    <property type="match status" value="1"/>
</dbReference>
<dbReference type="NCBIfam" id="NF001750">
    <property type="entry name" value="PRK00476.1"/>
    <property type="match status" value="1"/>
</dbReference>
<dbReference type="Proteomes" id="UP000085678">
    <property type="component" value="Unplaced"/>
</dbReference>
<comment type="similarity">
    <text evidence="1">Belongs to the class-II aminoacyl-tRNA synthetase family. Type 1 subfamily.</text>
</comment>
<dbReference type="InterPro" id="IPR004364">
    <property type="entry name" value="Aa-tRNA-synt_II"/>
</dbReference>
<sequence length="448" mass="50311">MVMKMREFLCNKLGFVDVETPTLFRRTPGGAREFVVPTKIPGKFYCLPQSPQQFKQLLMVGGIDRYMQIAKCYRDEGAKTDRQPEFTQVDIEMSFVTQEDIMDVIEGLLVNSWPKESGVLKTPFPRMTYEDAMRQYGIDKPDTRFEMKIQEVTDIFQGQSVPVFAKALATPGCSIHALNIKTGQKHLSNKDIEKLQAFAKESEAELNLIPIKMKEDLSLQGSMAKFLSTDTRSRLITHLGMEPGDLVFLSAGETYATCALLGRVRLESTNSFDEEERRKLQDPSALNFLWVYDFPLFLPKEDGTEGLESAHHPFTAPQPGQEELLYTHPEKVQGQHYDLVLNGTEIGGGSIRIHNSQMQRYVLEEILKEDSSQLNHLLQALDSGCPPHGGIALGLDRLVAIACQANSIRDVIAFPKTSVGRDIMSDAPARISAEEQNYYHIKVTDDGT</sequence>
<keyword evidence="2 9" id="KW-0436">Ligase</keyword>
<dbReference type="PANTHER" id="PTHR22594:SF5">
    <property type="entry name" value="ASPARTATE--TRNA LIGASE, MITOCHONDRIAL"/>
    <property type="match status" value="1"/>
</dbReference>
<dbReference type="InterPro" id="IPR004524">
    <property type="entry name" value="Asp-tRNA-ligase_1"/>
</dbReference>
<evidence type="ECO:0000256" key="2">
    <source>
        <dbReference type="ARBA" id="ARBA00022598"/>
    </source>
</evidence>
<dbReference type="GO" id="GO:0005524">
    <property type="term" value="F:ATP binding"/>
    <property type="evidence" value="ECO:0007669"/>
    <property type="project" value="UniProtKB-KW"/>
</dbReference>
<evidence type="ECO:0000256" key="6">
    <source>
        <dbReference type="ARBA" id="ARBA00023146"/>
    </source>
</evidence>
<dbReference type="PROSITE" id="PS50862">
    <property type="entry name" value="AA_TRNA_LIGASE_II"/>
    <property type="match status" value="1"/>
</dbReference>
<dbReference type="KEGG" id="lak:106169165"/>
<dbReference type="STRING" id="7574.A0A1S3J0N2"/>
<evidence type="ECO:0000256" key="4">
    <source>
        <dbReference type="ARBA" id="ARBA00022840"/>
    </source>
</evidence>
<dbReference type="RefSeq" id="XP_013404002.1">
    <property type="nucleotide sequence ID" value="XM_013548548.1"/>
</dbReference>
<keyword evidence="3" id="KW-0547">Nucleotide-binding</keyword>
<evidence type="ECO:0000313" key="8">
    <source>
        <dbReference type="Proteomes" id="UP000085678"/>
    </source>
</evidence>
<protein>
    <submittedName>
        <fullName evidence="9">Aspartate--tRNA ligase, mitochondrial</fullName>
    </submittedName>
</protein>
<dbReference type="PRINTS" id="PR01042">
    <property type="entry name" value="TRNASYNTHASP"/>
</dbReference>
<dbReference type="InParanoid" id="A0A1S3J0N2"/>
<dbReference type="SUPFAM" id="SSF55261">
    <property type="entry name" value="GAD domain-like"/>
    <property type="match status" value="1"/>
</dbReference>
<dbReference type="Gene3D" id="3.30.1360.30">
    <property type="entry name" value="GAD-like domain"/>
    <property type="match status" value="1"/>
</dbReference>
<evidence type="ECO:0000256" key="1">
    <source>
        <dbReference type="ARBA" id="ARBA00006303"/>
    </source>
</evidence>
<dbReference type="GO" id="GO:0004815">
    <property type="term" value="F:aspartate-tRNA ligase activity"/>
    <property type="evidence" value="ECO:0007669"/>
    <property type="project" value="TreeGrafter"/>
</dbReference>
<reference evidence="9" key="1">
    <citation type="submission" date="2025-08" db="UniProtKB">
        <authorList>
            <consortium name="RefSeq"/>
        </authorList>
    </citation>
    <scope>IDENTIFICATION</scope>
    <source>
        <tissue evidence="9">Gonads</tissue>
    </source>
</reference>
<dbReference type="GO" id="GO:0005739">
    <property type="term" value="C:mitochondrion"/>
    <property type="evidence" value="ECO:0007669"/>
    <property type="project" value="TreeGrafter"/>
</dbReference>
<keyword evidence="4" id="KW-0067">ATP-binding</keyword>
<dbReference type="NCBIfam" id="TIGR00459">
    <property type="entry name" value="aspS_bact"/>
    <property type="match status" value="1"/>
</dbReference>
<dbReference type="InterPro" id="IPR002312">
    <property type="entry name" value="Asp/Asn-tRNA-synth_IIb"/>
</dbReference>
<dbReference type="CDD" id="cd00777">
    <property type="entry name" value="AspRS_core"/>
    <property type="match status" value="1"/>
</dbReference>
<dbReference type="Pfam" id="PF00152">
    <property type="entry name" value="tRNA-synt_2"/>
    <property type="match status" value="1"/>
</dbReference>
<dbReference type="InterPro" id="IPR004115">
    <property type="entry name" value="GAD-like_sf"/>
</dbReference>
<dbReference type="InterPro" id="IPR006195">
    <property type="entry name" value="aa-tRNA-synth_II"/>
</dbReference>
<feature type="domain" description="Aminoacyl-transfer RNA synthetases class-II family profile" evidence="7">
    <location>
        <begin position="1"/>
        <end position="415"/>
    </location>
</feature>
<gene>
    <name evidence="9" type="primary">LOC106169165</name>
</gene>
<dbReference type="InterPro" id="IPR045864">
    <property type="entry name" value="aa-tRNA-synth_II/BPL/LPL"/>
</dbReference>
<name>A0A1S3J0N2_LINAN</name>
<evidence type="ECO:0000256" key="5">
    <source>
        <dbReference type="ARBA" id="ARBA00022917"/>
    </source>
</evidence>
<dbReference type="PANTHER" id="PTHR22594">
    <property type="entry name" value="ASPARTYL/LYSYL-TRNA SYNTHETASE"/>
    <property type="match status" value="1"/>
</dbReference>
<dbReference type="InterPro" id="IPR029351">
    <property type="entry name" value="GAD_dom"/>
</dbReference>
<dbReference type="InterPro" id="IPR047090">
    <property type="entry name" value="AspRS_core"/>
</dbReference>
<proteinExistence type="inferred from homology"/>
<dbReference type="GeneID" id="106169165"/>
<keyword evidence="6" id="KW-0030">Aminoacyl-tRNA synthetase</keyword>
<evidence type="ECO:0000256" key="3">
    <source>
        <dbReference type="ARBA" id="ARBA00022741"/>
    </source>
</evidence>
<evidence type="ECO:0000313" key="9">
    <source>
        <dbReference type="RefSeq" id="XP_013404002.1"/>
    </source>
</evidence>
<keyword evidence="8" id="KW-1185">Reference proteome</keyword>
<accession>A0A1S3J0N2</accession>
<dbReference type="Gene3D" id="3.30.930.10">
    <property type="entry name" value="Bira Bifunctional Protein, Domain 2"/>
    <property type="match status" value="1"/>
</dbReference>
<keyword evidence="5" id="KW-0648">Protein biosynthesis</keyword>
<organism evidence="8 9">
    <name type="scientific">Lingula anatina</name>
    <name type="common">Brachiopod</name>
    <name type="synonym">Lingula unguis</name>
    <dbReference type="NCBI Taxonomy" id="7574"/>
    <lineage>
        <taxon>Eukaryota</taxon>
        <taxon>Metazoa</taxon>
        <taxon>Spiralia</taxon>
        <taxon>Lophotrochozoa</taxon>
        <taxon>Brachiopoda</taxon>
        <taxon>Linguliformea</taxon>
        <taxon>Lingulata</taxon>
        <taxon>Lingulida</taxon>
        <taxon>Linguloidea</taxon>
        <taxon>Lingulidae</taxon>
        <taxon>Lingula</taxon>
    </lineage>
</organism>
<dbReference type="GO" id="GO:0006422">
    <property type="term" value="P:aspartyl-tRNA aminoacylation"/>
    <property type="evidence" value="ECO:0007669"/>
    <property type="project" value="TreeGrafter"/>
</dbReference>
<dbReference type="OrthoDB" id="439710at2759"/>
<dbReference type="AlphaFoldDB" id="A0A1S3J0N2"/>
<evidence type="ECO:0000259" key="7">
    <source>
        <dbReference type="PROSITE" id="PS50862"/>
    </source>
</evidence>
<dbReference type="Pfam" id="PF02938">
    <property type="entry name" value="GAD"/>
    <property type="match status" value="1"/>
</dbReference>